<evidence type="ECO:0000256" key="2">
    <source>
        <dbReference type="ARBA" id="ARBA00022664"/>
    </source>
</evidence>
<dbReference type="PROSITE" id="PS51462">
    <property type="entry name" value="NUDIX"/>
    <property type="match status" value="1"/>
</dbReference>
<evidence type="ECO:0000313" key="8">
    <source>
        <dbReference type="EMBL" id="CAK0762698.1"/>
    </source>
</evidence>
<organism evidence="8 9">
    <name type="scientific">Coccomyxa viridis</name>
    <dbReference type="NCBI Taxonomy" id="1274662"/>
    <lineage>
        <taxon>Eukaryota</taxon>
        <taxon>Viridiplantae</taxon>
        <taxon>Chlorophyta</taxon>
        <taxon>core chlorophytes</taxon>
        <taxon>Trebouxiophyceae</taxon>
        <taxon>Trebouxiophyceae incertae sedis</taxon>
        <taxon>Coccomyxaceae</taxon>
        <taxon>Coccomyxa</taxon>
    </lineage>
</organism>
<keyword evidence="2 6" id="KW-0507">mRNA processing</keyword>
<protein>
    <recommendedName>
        <fullName evidence="6">Pre-mRNA cleavage factor Im 25 kDa subunit</fullName>
    </recommendedName>
</protein>
<comment type="subunit">
    <text evidence="6">Homodimer. Component of the cleavage factor Im (CFIm) complex.</text>
</comment>
<dbReference type="PANTHER" id="PTHR13047">
    <property type="entry name" value="PRE-MRNA CLEAVAGE FACTOR IM, 25KD SUBUNIT"/>
    <property type="match status" value="1"/>
</dbReference>
<evidence type="ECO:0000313" key="9">
    <source>
        <dbReference type="Proteomes" id="UP001314263"/>
    </source>
</evidence>
<evidence type="ECO:0000256" key="4">
    <source>
        <dbReference type="ARBA" id="ARBA00023242"/>
    </source>
</evidence>
<dbReference type="CDD" id="cd18871">
    <property type="entry name" value="NUDIX_Cfim25_Nudt21"/>
    <property type="match status" value="1"/>
</dbReference>
<dbReference type="FunFam" id="3.90.79.10:FF:000020">
    <property type="entry name" value="Pre-mRNA cleavage factor Im subunit 2"/>
    <property type="match status" value="1"/>
</dbReference>
<evidence type="ECO:0000256" key="6">
    <source>
        <dbReference type="PIRNR" id="PIRNR017888"/>
    </source>
</evidence>
<comment type="similarity">
    <text evidence="1 6">Belongs to the Nudix hydrolase family. CPSF5 subfamily.</text>
</comment>
<feature type="domain" description="Nudix hydrolase" evidence="7">
    <location>
        <begin position="49"/>
        <end position="174"/>
    </location>
</feature>
<dbReference type="Proteomes" id="UP001314263">
    <property type="component" value="Unassembled WGS sequence"/>
</dbReference>
<comment type="function">
    <text evidence="5">Component of the cleavage factor Im (CFIm) complex that plays a key role in pre-mRNA 3'-processing. Involved in association with CPSF6 or CPSF7 in pre-MRNA 3'-end poly(A) site cleavage and poly(A) addition. NUDT21/CPSF5 binds to cleavage and polyadenylation RNA substrates. The homodimer mediates simultaneous sequence-specific recognition of two 5'-UGUA-3' elements within the pre-mRNA. Binds to, but does not hydrolyze mono- and di-adenosine nucleotides. May have a role in mRNA export.</text>
</comment>
<accession>A0AAV1HXR3</accession>
<dbReference type="PIRSF" id="PIRSF017888">
    <property type="entry name" value="CPSF-25"/>
    <property type="match status" value="1"/>
</dbReference>
<evidence type="ECO:0000259" key="7">
    <source>
        <dbReference type="PROSITE" id="PS51462"/>
    </source>
</evidence>
<dbReference type="GO" id="GO:0005849">
    <property type="term" value="C:mRNA cleavage factor complex"/>
    <property type="evidence" value="ECO:0007669"/>
    <property type="project" value="UniProtKB-UniRule"/>
</dbReference>
<dbReference type="EMBL" id="CAUYUE010000004">
    <property type="protein sequence ID" value="CAK0762698.1"/>
    <property type="molecule type" value="Genomic_DNA"/>
</dbReference>
<dbReference type="InterPro" id="IPR000086">
    <property type="entry name" value="NUDIX_hydrolase_dom"/>
</dbReference>
<sequence length="221" mass="24693">MAGSATAQALICFPVSNYNFGAKAAKLEKNHSTQERLSRMEEKYSREGIRRSVEAVILVHNHNHPHVLLLQLGSAFFKLPGGRLKPGEDERTGLMRKLTTQLSPDAASLAFSWDIADCIGMYWRPNFDVSLYPYLPAHITRPKELKKIFLVPLPEKCYLAIPRNWKIVAVPLFDLYENSSRFGAILASLPGLVSRFRLTLAGATPSIQVALNTNGKEEVDE</sequence>
<comment type="subcellular location">
    <subcellularLocation>
        <location evidence="6">Nucleus</location>
    </subcellularLocation>
    <text evidence="6">In punctate subnuclear structures localized adjacent to nuclear speckles, called paraspeckles.</text>
</comment>
<dbReference type="InterPro" id="IPR016706">
    <property type="entry name" value="Cleav_polyA_spec_factor_su5"/>
</dbReference>
<dbReference type="SUPFAM" id="SSF55811">
    <property type="entry name" value="Nudix"/>
    <property type="match status" value="1"/>
</dbReference>
<gene>
    <name evidence="8" type="ORF">CVIRNUC_002983</name>
</gene>
<dbReference type="GO" id="GO:0003729">
    <property type="term" value="F:mRNA binding"/>
    <property type="evidence" value="ECO:0007669"/>
    <property type="project" value="UniProtKB-UniRule"/>
</dbReference>
<reference evidence="8 9" key="1">
    <citation type="submission" date="2023-10" db="EMBL/GenBank/DDBJ databases">
        <authorList>
            <person name="Maclean D."/>
            <person name="Macfadyen A."/>
        </authorList>
    </citation>
    <scope>NUCLEOTIDE SEQUENCE [LARGE SCALE GENOMIC DNA]</scope>
</reference>
<name>A0AAV1HXR3_9CHLO</name>
<dbReference type="Gene3D" id="3.90.79.10">
    <property type="entry name" value="Nucleoside Triphosphate Pyrophosphohydrolase"/>
    <property type="match status" value="1"/>
</dbReference>
<keyword evidence="3 6" id="KW-0694">RNA-binding</keyword>
<evidence type="ECO:0000256" key="3">
    <source>
        <dbReference type="ARBA" id="ARBA00022884"/>
    </source>
</evidence>
<keyword evidence="4 6" id="KW-0539">Nucleus</keyword>
<dbReference type="Pfam" id="PF13869">
    <property type="entry name" value="NUDIX_2"/>
    <property type="match status" value="1"/>
</dbReference>
<keyword evidence="9" id="KW-1185">Reference proteome</keyword>
<evidence type="ECO:0000256" key="1">
    <source>
        <dbReference type="ARBA" id="ARBA00009710"/>
    </source>
</evidence>
<proteinExistence type="inferred from homology"/>
<dbReference type="InterPro" id="IPR015797">
    <property type="entry name" value="NUDIX_hydrolase-like_dom_sf"/>
</dbReference>
<comment type="caution">
    <text evidence="8">The sequence shown here is derived from an EMBL/GenBank/DDBJ whole genome shotgun (WGS) entry which is preliminary data.</text>
</comment>
<dbReference type="GO" id="GO:0031124">
    <property type="term" value="P:mRNA 3'-end processing"/>
    <property type="evidence" value="ECO:0007669"/>
    <property type="project" value="InterPro"/>
</dbReference>
<dbReference type="AlphaFoldDB" id="A0AAV1HXR3"/>
<evidence type="ECO:0000256" key="5">
    <source>
        <dbReference type="ARBA" id="ARBA00054854"/>
    </source>
</evidence>